<dbReference type="Gene3D" id="3.90.1150.10">
    <property type="entry name" value="Aspartate Aminotransferase, domain 1"/>
    <property type="match status" value="1"/>
</dbReference>
<feature type="modified residue" description="N6-(pyridoxal phosphate)lysine" evidence="10">
    <location>
        <position position="304"/>
    </location>
</feature>
<dbReference type="GO" id="GO:0001694">
    <property type="term" value="P:histamine biosynthetic process"/>
    <property type="evidence" value="ECO:0007669"/>
    <property type="project" value="TreeGrafter"/>
</dbReference>
<dbReference type="InterPro" id="IPR010977">
    <property type="entry name" value="Aromatic_deC"/>
</dbReference>
<protein>
    <recommendedName>
        <fullName evidence="9">Histidine decarboxylase</fullName>
        <ecNumber evidence="4">4.1.1.22</ecNumber>
    </recommendedName>
</protein>
<dbReference type="Gene3D" id="3.40.640.10">
    <property type="entry name" value="Type I PLP-dependent aspartate aminotransferase-like (Major domain)"/>
    <property type="match status" value="1"/>
</dbReference>
<name>A0A9R0F407_SPOFR</name>
<evidence type="ECO:0000313" key="13">
    <source>
        <dbReference type="RefSeq" id="XP_050558275.1"/>
    </source>
</evidence>
<evidence type="ECO:0000256" key="11">
    <source>
        <dbReference type="SAM" id="MobiDB-lite"/>
    </source>
</evidence>
<organism evidence="12 13">
    <name type="scientific">Spodoptera frugiperda</name>
    <name type="common">Fall armyworm</name>
    <dbReference type="NCBI Taxonomy" id="7108"/>
    <lineage>
        <taxon>Eukaryota</taxon>
        <taxon>Metazoa</taxon>
        <taxon>Ecdysozoa</taxon>
        <taxon>Arthropoda</taxon>
        <taxon>Hexapoda</taxon>
        <taxon>Insecta</taxon>
        <taxon>Pterygota</taxon>
        <taxon>Neoptera</taxon>
        <taxon>Endopterygota</taxon>
        <taxon>Lepidoptera</taxon>
        <taxon>Glossata</taxon>
        <taxon>Ditrysia</taxon>
        <taxon>Noctuoidea</taxon>
        <taxon>Noctuidae</taxon>
        <taxon>Amphipyrinae</taxon>
        <taxon>Spodoptera</taxon>
    </lineage>
</organism>
<dbReference type="FunFam" id="1.20.1340.10:FF:000001">
    <property type="entry name" value="Histidine decarboxylase"/>
    <property type="match status" value="1"/>
</dbReference>
<evidence type="ECO:0000256" key="6">
    <source>
        <dbReference type="ARBA" id="ARBA00022793"/>
    </source>
</evidence>
<evidence type="ECO:0000256" key="10">
    <source>
        <dbReference type="PIRSR" id="PIRSR602129-50"/>
    </source>
</evidence>
<dbReference type="Gene3D" id="1.20.1340.10">
    <property type="entry name" value="dopa decarboxylase, N-terminal domain"/>
    <property type="match status" value="1"/>
</dbReference>
<sequence length="901" mass="100824">MEHTEFRVKAKEMVDYIADYLENIRDRRVYPSVQPGYLHKLLPKEAPQTPEKWDEIFKDVDEHIMPGLVHWQSPHMHAYFPALTSYPSIMGEMLSSALNVLCFTWASSPAGTELETIAMNWLGKLLGLPDCFLNEKNDSPGGGVIQTTASEATLVSLLAARTRALMELSKLNPEVQSAELLGHLICYCSDQAHSSVEKAGLIGLVRMRYIESDEHQSMRGDQLEKAIASDKEKGLVPFWVCATLGTTGSVAFDNLREIGQVCEKHGAWLHVDAAYAGSAFTCPEYRHWLDGVELADSFAFNPSKWLMVNFDCTAMWVKDSTALHRTFNVNPIYLRHENSGKAIDYMVGDKQAYIKKKPLRKINNIIKSIDNPTITINGQKNHTVIELQTPKPQNGINGDYQNGEDINGDDENGDYGNGGFNGDDDDSTLHGYNKISQGCGDQIQLEDPDKKEMLHWQIPLSRRFRALKLWFVLRNYGVSGIQKHIREGVRLAQKFEALVLADQRFEIPQPRNLGMVAFRLKGDNALTERLLKRLNARGYMHAVPACFKGIYVIRFTVTSSRTTNQDILDDWNEIKTVAKEILMDVFGSENGNIVVPKKPRISLKETRELNATFGTSLLLANSPMSPKIVNGTHAAICDYEQVLTSCAQTFAQLKMEPKDSPEMRRRIRGIKMCGKKFSLDSCMDMVQGMMVEQSLPQCCEDEREDTSNGSSPGDKSSISSSPLTSIGTIKQEHSETNQLQVPLAPSRQYRSKSVDVSLAGLSLDDAKITIDVKNNEIIITPTGSKDVAEELSAAKSNYSEIEEKLNIGDKITQAFENFQDGLQMLSEYKNTVEKAEDCNTKLTIRGPGSYIKRLIQQFSEGPFEGEDPKPESERAMSTQTIKDKADAICKKCLHYKGKISK</sequence>
<dbReference type="GO" id="GO:0004398">
    <property type="term" value="F:histidine decarboxylase activity"/>
    <property type="evidence" value="ECO:0007669"/>
    <property type="project" value="UniProtKB-EC"/>
</dbReference>
<dbReference type="EC" id="4.1.1.22" evidence="4"/>
<dbReference type="InterPro" id="IPR015421">
    <property type="entry name" value="PyrdxlP-dep_Trfase_major"/>
</dbReference>
<evidence type="ECO:0000256" key="3">
    <source>
        <dbReference type="ARBA" id="ARBA00011738"/>
    </source>
</evidence>
<dbReference type="GO" id="GO:0042423">
    <property type="term" value="P:catecholamine biosynthetic process"/>
    <property type="evidence" value="ECO:0007669"/>
    <property type="project" value="UniProtKB-KW"/>
</dbReference>
<dbReference type="PROSITE" id="PS00392">
    <property type="entry name" value="DDC_GAD_HDC_YDC"/>
    <property type="match status" value="1"/>
</dbReference>
<evidence type="ECO:0000256" key="4">
    <source>
        <dbReference type="ARBA" id="ARBA00012320"/>
    </source>
</evidence>
<dbReference type="SUPFAM" id="SSF53383">
    <property type="entry name" value="PLP-dependent transferases"/>
    <property type="match status" value="2"/>
</dbReference>
<keyword evidence="6" id="KW-0210">Decarboxylase</keyword>
<dbReference type="Proteomes" id="UP000829999">
    <property type="component" value="Chromosome 22"/>
</dbReference>
<evidence type="ECO:0000256" key="1">
    <source>
        <dbReference type="ARBA" id="ARBA00001933"/>
    </source>
</evidence>
<dbReference type="GO" id="GO:0030170">
    <property type="term" value="F:pyridoxal phosphate binding"/>
    <property type="evidence" value="ECO:0007669"/>
    <property type="project" value="InterPro"/>
</dbReference>
<comment type="cofactor">
    <cofactor evidence="1 10">
        <name>pyridoxal 5'-phosphate</name>
        <dbReference type="ChEBI" id="CHEBI:597326"/>
    </cofactor>
</comment>
<dbReference type="CTD" id="3067"/>
<keyword evidence="8" id="KW-0456">Lyase</keyword>
<dbReference type="Pfam" id="PF00282">
    <property type="entry name" value="Pyridoxal_deC"/>
    <property type="match status" value="2"/>
</dbReference>
<dbReference type="FunFam" id="3.40.640.10:FF:000025">
    <property type="entry name" value="Histidine decarboxylase"/>
    <property type="match status" value="1"/>
</dbReference>
<keyword evidence="5" id="KW-0127">Catecholamine biosynthesis</keyword>
<evidence type="ECO:0000256" key="7">
    <source>
        <dbReference type="ARBA" id="ARBA00022898"/>
    </source>
</evidence>
<feature type="compositionally biased region" description="Low complexity" evidence="11">
    <location>
        <begin position="707"/>
        <end position="725"/>
    </location>
</feature>
<dbReference type="AlphaFoldDB" id="A0A9R0F407"/>
<comment type="similarity">
    <text evidence="2">Belongs to the group II decarboxylase family.</text>
</comment>
<dbReference type="InterPro" id="IPR015424">
    <property type="entry name" value="PyrdxlP-dep_Trfase"/>
</dbReference>
<dbReference type="InterPro" id="IPR015422">
    <property type="entry name" value="PyrdxlP-dep_Trfase_small"/>
</dbReference>
<dbReference type="InterPro" id="IPR021115">
    <property type="entry name" value="Pyridoxal-P_BS"/>
</dbReference>
<dbReference type="PRINTS" id="PR00800">
    <property type="entry name" value="YHDCRBOXLASE"/>
</dbReference>
<keyword evidence="7 10" id="KW-0663">Pyridoxal phosphate</keyword>
<keyword evidence="12" id="KW-1185">Reference proteome</keyword>
<dbReference type="PANTHER" id="PTHR11999">
    <property type="entry name" value="GROUP II PYRIDOXAL-5-PHOSPHATE DECARBOXYLASE"/>
    <property type="match status" value="1"/>
</dbReference>
<evidence type="ECO:0000256" key="8">
    <source>
        <dbReference type="ARBA" id="ARBA00023239"/>
    </source>
</evidence>
<dbReference type="PANTHER" id="PTHR11999:SF68">
    <property type="entry name" value="HISTIDINE DECARBOXYLASE"/>
    <property type="match status" value="1"/>
</dbReference>
<proteinExistence type="inferred from homology"/>
<evidence type="ECO:0000256" key="5">
    <source>
        <dbReference type="ARBA" id="ARBA00022584"/>
    </source>
</evidence>
<comment type="subunit">
    <text evidence="3">Homodimer.</text>
</comment>
<dbReference type="GO" id="GO:0005737">
    <property type="term" value="C:cytoplasm"/>
    <property type="evidence" value="ECO:0007669"/>
    <property type="project" value="TreeGrafter"/>
</dbReference>
<dbReference type="CDD" id="cd06450">
    <property type="entry name" value="DOPA_deC_like"/>
    <property type="match status" value="1"/>
</dbReference>
<dbReference type="InterPro" id="IPR002129">
    <property type="entry name" value="PyrdxlP-dep_de-COase"/>
</dbReference>
<dbReference type="RefSeq" id="XP_050558275.1">
    <property type="nucleotide sequence ID" value="XM_050702318.1"/>
</dbReference>
<evidence type="ECO:0000256" key="2">
    <source>
        <dbReference type="ARBA" id="ARBA00009533"/>
    </source>
</evidence>
<feature type="region of interest" description="Disordered" evidence="11">
    <location>
        <begin position="698"/>
        <end position="725"/>
    </location>
</feature>
<dbReference type="GeneID" id="118279687"/>
<dbReference type="GO" id="GO:0006548">
    <property type="term" value="P:L-histidine catabolic process"/>
    <property type="evidence" value="ECO:0007669"/>
    <property type="project" value="TreeGrafter"/>
</dbReference>
<accession>A0A9R0F407</accession>
<evidence type="ECO:0000256" key="9">
    <source>
        <dbReference type="ARBA" id="ARBA00039946"/>
    </source>
</evidence>
<reference evidence="13" key="1">
    <citation type="submission" date="2025-08" db="UniProtKB">
        <authorList>
            <consortium name="RefSeq"/>
        </authorList>
    </citation>
    <scope>IDENTIFICATION</scope>
    <source>
        <tissue evidence="13">Whole larval tissue</tissue>
    </source>
</reference>
<feature type="region of interest" description="Disordered" evidence="11">
    <location>
        <begin position="861"/>
        <end position="880"/>
    </location>
</feature>
<gene>
    <name evidence="13" type="primary">LOC118279687</name>
</gene>
<evidence type="ECO:0000313" key="12">
    <source>
        <dbReference type="Proteomes" id="UP000829999"/>
    </source>
</evidence>